<name>A0A4Q2D0Y1_9AGAR</name>
<organism evidence="1 2">
    <name type="scientific">Candolleomyces aberdarensis</name>
    <dbReference type="NCBI Taxonomy" id="2316362"/>
    <lineage>
        <taxon>Eukaryota</taxon>
        <taxon>Fungi</taxon>
        <taxon>Dikarya</taxon>
        <taxon>Basidiomycota</taxon>
        <taxon>Agaricomycotina</taxon>
        <taxon>Agaricomycetes</taxon>
        <taxon>Agaricomycetidae</taxon>
        <taxon>Agaricales</taxon>
        <taxon>Agaricineae</taxon>
        <taxon>Psathyrellaceae</taxon>
        <taxon>Candolleomyces</taxon>
    </lineage>
</organism>
<dbReference type="AlphaFoldDB" id="A0A4Q2D0Y1"/>
<comment type="caution">
    <text evidence="1">The sequence shown here is derived from an EMBL/GenBank/DDBJ whole genome shotgun (WGS) entry which is preliminary data.</text>
</comment>
<dbReference type="Proteomes" id="UP000290288">
    <property type="component" value="Unassembled WGS sequence"/>
</dbReference>
<proteinExistence type="predicted"/>
<sequence length="127" mass="14060">MAAVVPETAPFVRAAVTANPVFGLWAAQTAVERGPIGSLGGRAFLIVIDGLDECEDKDEIQDFIEGMLAFFDDNPFIPLRVFITNNLVDHCSDDDITTFLDILLESERRRNPVIQAYISEHGAHTKR</sequence>
<evidence type="ECO:0000313" key="1">
    <source>
        <dbReference type="EMBL" id="RXW12529.1"/>
    </source>
</evidence>
<evidence type="ECO:0008006" key="3">
    <source>
        <dbReference type="Google" id="ProtNLM"/>
    </source>
</evidence>
<evidence type="ECO:0000313" key="2">
    <source>
        <dbReference type="Proteomes" id="UP000290288"/>
    </source>
</evidence>
<reference evidence="1 2" key="1">
    <citation type="submission" date="2019-01" db="EMBL/GenBank/DDBJ databases">
        <title>Draft genome sequence of Psathyrella aberdarensis IHI B618.</title>
        <authorList>
            <person name="Buettner E."/>
            <person name="Kellner H."/>
        </authorList>
    </citation>
    <scope>NUCLEOTIDE SEQUENCE [LARGE SCALE GENOMIC DNA]</scope>
    <source>
        <strain evidence="1 2">IHI B618</strain>
    </source>
</reference>
<gene>
    <name evidence="1" type="ORF">EST38_g13325</name>
</gene>
<dbReference type="OrthoDB" id="538223at2759"/>
<protein>
    <recommendedName>
        <fullName evidence="3">NACHT domain-containing protein</fullName>
    </recommendedName>
</protein>
<accession>A0A4Q2D0Y1</accession>
<dbReference type="EMBL" id="SDEE01001210">
    <property type="protein sequence ID" value="RXW12529.1"/>
    <property type="molecule type" value="Genomic_DNA"/>
</dbReference>
<keyword evidence="2" id="KW-1185">Reference proteome</keyword>